<dbReference type="InterPro" id="IPR036770">
    <property type="entry name" value="Ankyrin_rpt-contain_sf"/>
</dbReference>
<dbReference type="Proteomes" id="UP001390339">
    <property type="component" value="Unassembled WGS sequence"/>
</dbReference>
<dbReference type="Pfam" id="PF12796">
    <property type="entry name" value="Ank_2"/>
    <property type="match status" value="3"/>
</dbReference>
<evidence type="ECO:0000313" key="5">
    <source>
        <dbReference type="EMBL" id="KAK8862786.1"/>
    </source>
</evidence>
<evidence type="ECO:0000256" key="3">
    <source>
        <dbReference type="PROSITE-ProRule" id="PRU00023"/>
    </source>
</evidence>
<name>A0ABR2IGT8_9PEZI</name>
<feature type="repeat" description="ANK" evidence="3">
    <location>
        <begin position="611"/>
        <end position="643"/>
    </location>
</feature>
<dbReference type="SUPFAM" id="SSF52540">
    <property type="entry name" value="P-loop containing nucleoside triphosphate hydrolases"/>
    <property type="match status" value="1"/>
</dbReference>
<feature type="repeat" description="ANK" evidence="3">
    <location>
        <begin position="1149"/>
        <end position="1181"/>
    </location>
</feature>
<evidence type="ECO:0000256" key="1">
    <source>
        <dbReference type="ARBA" id="ARBA00022737"/>
    </source>
</evidence>
<organism evidence="5 6">
    <name type="scientific">Apiospora arundinis</name>
    <dbReference type="NCBI Taxonomy" id="335852"/>
    <lineage>
        <taxon>Eukaryota</taxon>
        <taxon>Fungi</taxon>
        <taxon>Dikarya</taxon>
        <taxon>Ascomycota</taxon>
        <taxon>Pezizomycotina</taxon>
        <taxon>Sordariomycetes</taxon>
        <taxon>Xylariomycetidae</taxon>
        <taxon>Amphisphaeriales</taxon>
        <taxon>Apiosporaceae</taxon>
        <taxon>Apiospora</taxon>
    </lineage>
</organism>
<dbReference type="InterPro" id="IPR027417">
    <property type="entry name" value="P-loop_NTPase"/>
</dbReference>
<dbReference type="PROSITE" id="PS50088">
    <property type="entry name" value="ANK_REPEAT"/>
    <property type="match status" value="8"/>
</dbReference>
<feature type="repeat" description="ANK" evidence="3">
    <location>
        <begin position="716"/>
        <end position="748"/>
    </location>
</feature>
<sequence length="1686" mass="184643">MTSADRDQVLKWLKTSDPENNHGLARVYHEPGTGDWIIQDEQFNRWKAASGDQLLWIYGIPGAGKTIICSSIIDHMQQHCAQSAPKDTTKPLRAVYFYFDFSDRNKQSLRALLESIALQLVSDGGDISETVTSLFEHKNKGRIAPSLEELLNLIVAEVLRTEITFLVIDALDECPEPERRILFDQFLQRLLQANIKILITSRKVSDIEHAIETVDSHSICIQDSVVDADIRKHISSHISQDDDFASWDSDLKGEVVDGIVAGAKGMFRWAICQIDSMKDCRDAAMARDRLKTMPTSLDEMYDRILDAIPAEKESVVKSALQWLAFSNRPMLLEELATAVVVRPSLQEHGQLLDPGRLSDEQTIADLCGVLVKRSTLVMTRRTPDWVRSIAEVESRGQGLGWPEKRPELTKIALSHYSVKEYLVSERFRNGKMSRFAASVTEAHAFMAQCCLQYLLDFNRCSTAASLDYIDNPLLGYAARHWMSHYELAGEAGNIAGVRPFVERLFNLTSQGPYINWLNAWDIERTWLPEAHGHYRMGETKRSVDLFPQPLYWAAALGDTMLVTSLLEQGASPERVQGVLGSALGVAAFRGRVDVVDLFLSRGADPDRKSSRFGSVLQIAALGGSEAVVKRLIEAGADVNARGGDYETALLAAASKQHETVVSLLARSGANLDSGDSKASTWSKGSALYQAAAAGDMNLTNILLKAGADVNGPDAAATGTPLLGAAKSASLGIVQLLIRKGADVNRGSEETGYPLIEAAGGWGQDEQIRQKIILALLNAGADPNVKGRYEETALCACIRSKTNMVIFQALLDAGADVNAGSVLSGSCLKNAIRLKAFDIVKILKARGAKISDESLIPAVRCYHEAPWVLEAVLATDPDVNLREADSSATTPLHAALEGTYRREDEKVIFEYANKDAAFILLARGAYVDAIDWRFECTPLCLALKAGLVDIVKEMIRLGADIHRAIASSPFEMAIEFARREAGTLQLADMLLDHGVDINKDTELAPYITLEHKVPELDVIEAPRLDVLEYLVKRGLDINRKMRTKARPRAVREFDGTPIQYAAEHGDIPTIKKLLELGAQVDSTAGVEGHTLHYAIMSKNASVVEFLLDLGAKVEDVPEGKSIVVKAIRNELDGLVGRLVDLGADVNATEIGESPLSAAFLAGNKDLVDLLRSRGARFSDTDHEVAKEIIEKGDLEELRTLLKYGLDPNLSRSHHSSKSECQYAPVEHASKLADTAAIQLLLDYGADLGRDAFAGVLSGVCKRGDMGMATFLMDHGALTHLEKALEVSVGVKSNEAIVETLLGRGAKVQLRTLECAIRKGDTSMAARLLEEEIASVDRKDWLGKLLQEAAYSGHLDLCSWLMDIHGADVNHSGEPYGSPLRAALSGRSGRSSREPLVDLLLAHGAEVNPPPAFRGKRFFEREDSWKQWMFGKRDTSPTFPSPLYLSFSKEWLSFGDNLPIARKLLALGADPNLVGGSLHTSLQNAVANCPSLVELLLDAGADVNAVGGRLGTALHVAAWKKDITSVKLLLSHGADARIVAGRYGTVLQAAALQKDLPSFLARRMRDVDREQTETNEVMDALLEAGADPYRVDAGKYGSVAQTAAVKGNVPALKWLRETVGPDLIRAKGHGVWGNAYRAAHKNVWRSQGRTANWHVISWLEQHYGREGWDLVDFGHGEEVFPRPPRRRN</sequence>
<dbReference type="InterPro" id="IPR056884">
    <property type="entry name" value="NPHP3-like_N"/>
</dbReference>
<dbReference type="SUPFAM" id="SSF48403">
    <property type="entry name" value="Ankyrin repeat"/>
    <property type="match status" value="4"/>
</dbReference>
<dbReference type="Gene3D" id="3.40.50.300">
    <property type="entry name" value="P-loop containing nucleotide triphosphate hydrolases"/>
    <property type="match status" value="1"/>
</dbReference>
<dbReference type="Pfam" id="PF24883">
    <property type="entry name" value="NPHP3_N"/>
    <property type="match status" value="1"/>
</dbReference>
<protein>
    <recommendedName>
        <fullName evidence="4">NACHT domain-containing protein</fullName>
    </recommendedName>
</protein>
<proteinExistence type="predicted"/>
<dbReference type="InterPro" id="IPR007111">
    <property type="entry name" value="NACHT_NTPase"/>
</dbReference>
<feature type="domain" description="NACHT" evidence="4">
    <location>
        <begin position="53"/>
        <end position="202"/>
    </location>
</feature>
<dbReference type="PANTHER" id="PTHR24198">
    <property type="entry name" value="ANKYRIN REPEAT AND PROTEIN KINASE DOMAIN-CONTAINING PROTEIN"/>
    <property type="match status" value="1"/>
</dbReference>
<evidence type="ECO:0000256" key="2">
    <source>
        <dbReference type="ARBA" id="ARBA00023043"/>
    </source>
</evidence>
<feature type="repeat" description="ANK" evidence="3">
    <location>
        <begin position="644"/>
        <end position="676"/>
    </location>
</feature>
<accession>A0ABR2IGT8</accession>
<keyword evidence="6" id="KW-1185">Reference proteome</keyword>
<evidence type="ECO:0000259" key="4">
    <source>
        <dbReference type="PROSITE" id="PS50837"/>
    </source>
</evidence>
<dbReference type="PANTHER" id="PTHR24198:SF165">
    <property type="entry name" value="ANKYRIN REPEAT-CONTAINING PROTEIN-RELATED"/>
    <property type="match status" value="1"/>
</dbReference>
<gene>
    <name evidence="5" type="ORF">PGQ11_009021</name>
</gene>
<feature type="repeat" description="ANK" evidence="3">
    <location>
        <begin position="682"/>
        <end position="714"/>
    </location>
</feature>
<keyword evidence="2 3" id="KW-0040">ANK repeat</keyword>
<dbReference type="SMART" id="SM00248">
    <property type="entry name" value="ANK"/>
    <property type="match status" value="22"/>
</dbReference>
<dbReference type="Gene3D" id="1.25.40.20">
    <property type="entry name" value="Ankyrin repeat-containing domain"/>
    <property type="match status" value="6"/>
</dbReference>
<reference evidence="5 6" key="1">
    <citation type="journal article" date="2024" name="IMA Fungus">
        <title>Apiospora arundinis, a panoply of carbohydrate-active enzymes and secondary metabolites.</title>
        <authorList>
            <person name="Sorensen T."/>
            <person name="Petersen C."/>
            <person name="Muurmann A.T."/>
            <person name="Christiansen J.V."/>
            <person name="Brundto M.L."/>
            <person name="Overgaard C.K."/>
            <person name="Boysen A.T."/>
            <person name="Wollenberg R.D."/>
            <person name="Larsen T.O."/>
            <person name="Sorensen J.L."/>
            <person name="Nielsen K.L."/>
            <person name="Sondergaard T.E."/>
        </authorList>
    </citation>
    <scope>NUCLEOTIDE SEQUENCE [LARGE SCALE GENOMIC DNA]</scope>
    <source>
        <strain evidence="5 6">AAU 773</strain>
    </source>
</reference>
<feature type="repeat" description="ANK" evidence="3">
    <location>
        <begin position="581"/>
        <end position="610"/>
    </location>
</feature>
<evidence type="ECO:0000313" key="6">
    <source>
        <dbReference type="Proteomes" id="UP001390339"/>
    </source>
</evidence>
<dbReference type="InterPro" id="IPR002110">
    <property type="entry name" value="Ankyrin_rpt"/>
</dbReference>
<dbReference type="PROSITE" id="PS50837">
    <property type="entry name" value="NACHT"/>
    <property type="match status" value="1"/>
</dbReference>
<feature type="repeat" description="ANK" evidence="3">
    <location>
        <begin position="1052"/>
        <end position="1084"/>
    </location>
</feature>
<dbReference type="EMBL" id="JAPCWZ010000005">
    <property type="protein sequence ID" value="KAK8862786.1"/>
    <property type="molecule type" value="Genomic_DNA"/>
</dbReference>
<feature type="repeat" description="ANK" evidence="3">
    <location>
        <begin position="1507"/>
        <end position="1539"/>
    </location>
</feature>
<keyword evidence="1" id="KW-0677">Repeat</keyword>
<comment type="caution">
    <text evidence="5">The sequence shown here is derived from an EMBL/GenBank/DDBJ whole genome shotgun (WGS) entry which is preliminary data.</text>
</comment>
<dbReference type="PROSITE" id="PS50297">
    <property type="entry name" value="ANK_REP_REGION"/>
    <property type="match status" value="5"/>
</dbReference>